<protein>
    <submittedName>
        <fullName evidence="2">Uncharacterized protein</fullName>
    </submittedName>
</protein>
<name>A0A7S0T4M2_9CHLO</name>
<gene>
    <name evidence="2" type="ORF">MANT1106_LOCUS22489</name>
</gene>
<reference evidence="2" key="1">
    <citation type="submission" date="2021-01" db="EMBL/GenBank/DDBJ databases">
        <authorList>
            <person name="Corre E."/>
            <person name="Pelletier E."/>
            <person name="Niang G."/>
            <person name="Scheremetjew M."/>
            <person name="Finn R."/>
            <person name="Kale V."/>
            <person name="Holt S."/>
            <person name="Cochrane G."/>
            <person name="Meng A."/>
            <person name="Brown T."/>
            <person name="Cohen L."/>
        </authorList>
    </citation>
    <scope>NUCLEOTIDE SEQUENCE</scope>
    <source>
        <strain evidence="2">SL-175</strain>
    </source>
</reference>
<feature type="region of interest" description="Disordered" evidence="1">
    <location>
        <begin position="55"/>
        <end position="76"/>
    </location>
</feature>
<dbReference type="AlphaFoldDB" id="A0A7S0T4M2"/>
<evidence type="ECO:0000256" key="1">
    <source>
        <dbReference type="SAM" id="MobiDB-lite"/>
    </source>
</evidence>
<proteinExistence type="predicted"/>
<dbReference type="EMBL" id="HBFC01037892">
    <property type="protein sequence ID" value="CAD8723273.1"/>
    <property type="molecule type" value="Transcribed_RNA"/>
</dbReference>
<sequence>MSSATSSLFRRPTHIFSRHRSFLAPAAMPPAASPSPSSSSRKLFHAVLARAMPPTSPAASSAAGDKRFDGSGGTNVDLPALTWNSPTWNWGSSRGDAHDAAQVVRRHLNGSPEVRRDWLVALISSTPLLAAVPWEEAKLTMALAWQMSGHRGTDGCANGGGSWLEVMEHMRRGWYEGGMDGENGGKPGEGDRALAREMAQRVGPDGAALIVEAKAVAEEATGGDEAWVHDAVRRASCAAVLLELGFLEEGI</sequence>
<accession>A0A7S0T4M2</accession>
<evidence type="ECO:0000313" key="2">
    <source>
        <dbReference type="EMBL" id="CAD8723273.1"/>
    </source>
</evidence>
<organism evidence="2">
    <name type="scientific">Mantoniella antarctica</name>
    <dbReference type="NCBI Taxonomy" id="81844"/>
    <lineage>
        <taxon>Eukaryota</taxon>
        <taxon>Viridiplantae</taxon>
        <taxon>Chlorophyta</taxon>
        <taxon>Mamiellophyceae</taxon>
        <taxon>Mamiellales</taxon>
        <taxon>Mamiellaceae</taxon>
        <taxon>Mantoniella</taxon>
    </lineage>
</organism>